<reference evidence="7" key="1">
    <citation type="journal article" date="2020" name="Phytopathology">
        <title>Genome sequence and comparative analysis of Colletotrichum gloeosporioides isolated from Liriodendron leaves.</title>
        <authorList>
            <person name="Fu F.F."/>
            <person name="Hao Z."/>
            <person name="Wang P."/>
            <person name="Lu Y."/>
            <person name="Xue L.J."/>
            <person name="Wei G."/>
            <person name="Tian Y."/>
            <person name="Baishi H."/>
            <person name="Xu H."/>
            <person name="Shi J."/>
            <person name="Cheng T."/>
            <person name="Wang G."/>
            <person name="Yi Y."/>
            <person name="Chen J."/>
        </authorList>
    </citation>
    <scope>NUCLEOTIDE SEQUENCE</scope>
    <source>
        <strain evidence="7">Lc1</strain>
    </source>
</reference>
<feature type="region of interest" description="Disordered" evidence="5">
    <location>
        <begin position="103"/>
        <end position="140"/>
    </location>
</feature>
<keyword evidence="8" id="KW-1185">Reference proteome</keyword>
<evidence type="ECO:0000256" key="3">
    <source>
        <dbReference type="ARBA" id="ARBA00022989"/>
    </source>
</evidence>
<dbReference type="GO" id="GO:0015140">
    <property type="term" value="F:malate transmembrane transporter activity"/>
    <property type="evidence" value="ECO:0007669"/>
    <property type="project" value="InterPro"/>
</dbReference>
<name>A0A8H4C9M4_COLGL</name>
<evidence type="ECO:0000256" key="6">
    <source>
        <dbReference type="SAM" id="Phobius"/>
    </source>
</evidence>
<keyword evidence="2 6" id="KW-0812">Transmembrane</keyword>
<dbReference type="RefSeq" id="XP_045258762.1">
    <property type="nucleotide sequence ID" value="XM_045402400.1"/>
</dbReference>
<feature type="transmembrane region" description="Helical" evidence="6">
    <location>
        <begin position="20"/>
        <end position="41"/>
    </location>
</feature>
<dbReference type="EMBL" id="WVTB01000084">
    <property type="protein sequence ID" value="KAF3799602.1"/>
    <property type="molecule type" value="Genomic_DNA"/>
</dbReference>
<feature type="compositionally biased region" description="Basic and acidic residues" evidence="5">
    <location>
        <begin position="123"/>
        <end position="133"/>
    </location>
</feature>
<accession>A0A8H4C9M4</accession>
<dbReference type="CDD" id="cd09317">
    <property type="entry name" value="TDT_Mae1_like"/>
    <property type="match status" value="1"/>
</dbReference>
<evidence type="ECO:0000313" key="7">
    <source>
        <dbReference type="EMBL" id="KAF3799602.1"/>
    </source>
</evidence>
<comment type="caution">
    <text evidence="7">The sequence shown here is derived from an EMBL/GenBank/DDBJ whole genome shotgun (WGS) entry which is preliminary data.</text>
</comment>
<dbReference type="InterPro" id="IPR004695">
    <property type="entry name" value="SLAC1/Mae1/Ssu1/TehA"/>
</dbReference>
<dbReference type="GeneID" id="69009469"/>
<comment type="subcellular location">
    <subcellularLocation>
        <location evidence="1">Membrane</location>
        <topology evidence="1">Multi-pass membrane protein</topology>
    </subcellularLocation>
</comment>
<dbReference type="Proteomes" id="UP000613401">
    <property type="component" value="Unassembled WGS sequence"/>
</dbReference>
<feature type="transmembrane region" description="Helical" evidence="6">
    <location>
        <begin position="434"/>
        <end position="455"/>
    </location>
</feature>
<keyword evidence="3 6" id="KW-1133">Transmembrane helix</keyword>
<evidence type="ECO:0000256" key="1">
    <source>
        <dbReference type="ARBA" id="ARBA00004141"/>
    </source>
</evidence>
<evidence type="ECO:0000256" key="4">
    <source>
        <dbReference type="ARBA" id="ARBA00023136"/>
    </source>
</evidence>
<feature type="transmembrane region" description="Helical" evidence="6">
    <location>
        <begin position="391"/>
        <end position="413"/>
    </location>
</feature>
<dbReference type="Pfam" id="PF03595">
    <property type="entry name" value="SLAC1"/>
    <property type="match status" value="1"/>
</dbReference>
<dbReference type="InterPro" id="IPR038665">
    <property type="entry name" value="Voltage-dep_anion_channel_sf"/>
</dbReference>
<feature type="region of interest" description="Disordered" evidence="5">
    <location>
        <begin position="815"/>
        <end position="839"/>
    </location>
</feature>
<dbReference type="Gene3D" id="1.50.10.150">
    <property type="entry name" value="Voltage-dependent anion channel"/>
    <property type="match status" value="1"/>
</dbReference>
<dbReference type="PANTHER" id="PTHR31162">
    <property type="entry name" value="MALIC ACID TRANSPORT PROTEIN-RELATED"/>
    <property type="match status" value="1"/>
</dbReference>
<evidence type="ECO:0000256" key="2">
    <source>
        <dbReference type="ARBA" id="ARBA00022692"/>
    </source>
</evidence>
<keyword evidence="4 6" id="KW-0472">Membrane</keyword>
<feature type="transmembrane region" description="Helical" evidence="6">
    <location>
        <begin position="352"/>
        <end position="371"/>
    </location>
</feature>
<feature type="region of interest" description="Disordered" evidence="5">
    <location>
        <begin position="633"/>
        <end position="664"/>
    </location>
</feature>
<feature type="transmembrane region" description="Helical" evidence="6">
    <location>
        <begin position="461"/>
        <end position="485"/>
    </location>
</feature>
<dbReference type="PANTHER" id="PTHR31162:SF3">
    <property type="entry name" value="TRANSPORTER_MALIC ACID TRANSPORT PROTEIN, PUTATIVE-RELATED"/>
    <property type="match status" value="1"/>
</dbReference>
<dbReference type="GO" id="GO:0016020">
    <property type="term" value="C:membrane"/>
    <property type="evidence" value="ECO:0007669"/>
    <property type="project" value="UniProtKB-SubCell"/>
</dbReference>
<protein>
    <submittedName>
        <fullName evidence="7">Malic acid transport protein</fullName>
    </submittedName>
</protein>
<gene>
    <name evidence="7" type="ORF">GCG54_00002305</name>
</gene>
<reference evidence="7" key="2">
    <citation type="submission" date="2020-03" db="EMBL/GenBank/DDBJ databases">
        <authorList>
            <person name="Fu F.-F."/>
            <person name="Chen J."/>
        </authorList>
    </citation>
    <scope>NUCLEOTIDE SEQUENCE</scope>
    <source>
        <strain evidence="7">Lc1</strain>
    </source>
</reference>
<evidence type="ECO:0000256" key="5">
    <source>
        <dbReference type="SAM" id="MobiDB-lite"/>
    </source>
</evidence>
<dbReference type="AlphaFoldDB" id="A0A8H4C9M4"/>
<feature type="transmembrane region" description="Helical" evidence="6">
    <location>
        <begin position="244"/>
        <end position="270"/>
    </location>
</feature>
<sequence length="860" mass="94139">MPLFDLGSLFLDHVVFITNLVYINIALTNAEPSILFPLYVVSKLLARGPDDWDSPTAKWPPPLNRPSYFSAAPEGASASAPALSSPVRRPAFVPHPSYGPVLPSDSGPAASDSQAHSNGHTPDNLDSRMEKGSSKRSPNGRVGLRDRIVCHTWTWFTMATGGMANVIHSLPYQAAWLNGIAIAFFLLNVLLFVMNCVLATLRFHWRPGTLVHTFTDQTESLFIPASFGVPYVGPWLLRIMQILFWSYTAMSVLASATIYLVLWSTLVFPIHTMTPTWVFPAYPLLLTAPFASNLITAASQTNQTQVILNRTAIALSAVATQGAGCLIAFMISAAFIYRLMTQKLPRDFQRPGVFISIGPFAFTVGGIVLLGNQADKILPQGFLGTDLAVPIIKVLSVMIGLWLWGLSVWFFVVSVGSLWKYVRPANKMPFQMTWWSFVFPNTALVTATAALGKVFQNSGLQIFACVMAAGLIVVWVVVFVTMSALRRRQSSNAASTKNIPIHTRQQSKSTIEPKSSHVADDFLQDFLDPSFDPAAYLNASLPPLQPSGHYASRNGGQTVPLADLSNEAQTLLSQLNVHTTRLSGTLTQLTDDILRSGSRLAYEVELLRGETLSLAETMNDKLQDDIKKFVPGGLSEATKDAPSKTTDAEERRASVGATKAEEATAATVLTEDEGAVEEPPYIKQLRTLTVVRSRLDSVIKTFGDAMDFVFPPSELSVSSSFLSVSAPEPGSDQHSTEDKGQQVLQKLRDEISQLLHKSEDPVQGIEKAAQRIEELKDLNQVWKGTAEEKGRTKFIESLAKMVEDRHRDLMKEVDQASRNQGNGNEGRARKGSVHADPAETKTYLGGYGLMSQLQKLRSGL</sequence>
<dbReference type="InterPro" id="IPR030185">
    <property type="entry name" value="Mae1"/>
</dbReference>
<dbReference type="Gene3D" id="6.10.250.2790">
    <property type="match status" value="1"/>
</dbReference>
<feature type="transmembrane region" description="Helical" evidence="6">
    <location>
        <begin position="312"/>
        <end position="340"/>
    </location>
</feature>
<feature type="transmembrane region" description="Helical" evidence="6">
    <location>
        <begin position="175"/>
        <end position="201"/>
    </location>
</feature>
<proteinExistence type="predicted"/>
<feature type="compositionally biased region" description="Polar residues" evidence="5">
    <location>
        <begin position="111"/>
        <end position="121"/>
    </location>
</feature>
<evidence type="ECO:0000313" key="8">
    <source>
        <dbReference type="Proteomes" id="UP000613401"/>
    </source>
</evidence>
<feature type="compositionally biased region" description="Basic and acidic residues" evidence="5">
    <location>
        <begin position="637"/>
        <end position="653"/>
    </location>
</feature>
<organism evidence="7 8">
    <name type="scientific">Colletotrichum gloeosporioides</name>
    <name type="common">Anthracnose fungus</name>
    <name type="synonym">Glomerella cingulata</name>
    <dbReference type="NCBI Taxonomy" id="474922"/>
    <lineage>
        <taxon>Eukaryota</taxon>
        <taxon>Fungi</taxon>
        <taxon>Dikarya</taxon>
        <taxon>Ascomycota</taxon>
        <taxon>Pezizomycotina</taxon>
        <taxon>Sordariomycetes</taxon>
        <taxon>Hypocreomycetidae</taxon>
        <taxon>Glomerellales</taxon>
        <taxon>Glomerellaceae</taxon>
        <taxon>Colletotrichum</taxon>
        <taxon>Colletotrichum gloeosporioides species complex</taxon>
    </lineage>
</organism>